<accession>A0A2J6QTE0</accession>
<dbReference type="Pfam" id="PF03124">
    <property type="entry name" value="EXS"/>
    <property type="match status" value="2"/>
</dbReference>
<dbReference type="InterPro" id="IPR004342">
    <property type="entry name" value="EXS_C"/>
</dbReference>
<dbReference type="GO" id="GO:0006817">
    <property type="term" value="P:phosphate ion transport"/>
    <property type="evidence" value="ECO:0007669"/>
    <property type="project" value="TreeGrafter"/>
</dbReference>
<feature type="compositionally biased region" description="Basic and acidic residues" evidence="6">
    <location>
        <begin position="341"/>
        <end position="352"/>
    </location>
</feature>
<dbReference type="Proteomes" id="UP000235786">
    <property type="component" value="Unassembled WGS sequence"/>
</dbReference>
<dbReference type="InterPro" id="IPR004331">
    <property type="entry name" value="SPX_dom"/>
</dbReference>
<evidence type="ECO:0000256" key="6">
    <source>
        <dbReference type="SAM" id="MobiDB-lite"/>
    </source>
</evidence>
<feature type="transmembrane region" description="Helical" evidence="7">
    <location>
        <begin position="765"/>
        <end position="790"/>
    </location>
</feature>
<feature type="region of interest" description="Disordered" evidence="6">
    <location>
        <begin position="372"/>
        <end position="413"/>
    </location>
</feature>
<comment type="subcellular location">
    <subcellularLocation>
        <location evidence="1">Membrane</location>
        <topology evidence="1">Multi-pass membrane protein</topology>
    </subcellularLocation>
</comment>
<dbReference type="PANTHER" id="PTHR10783">
    <property type="entry name" value="XENOTROPIC AND POLYTROPIC RETROVIRUS RECEPTOR 1-RELATED"/>
    <property type="match status" value="1"/>
</dbReference>
<reference evidence="10 11" key="1">
    <citation type="submission" date="2016-04" db="EMBL/GenBank/DDBJ databases">
        <title>A degradative enzymes factory behind the ericoid mycorrhizal symbiosis.</title>
        <authorList>
            <consortium name="DOE Joint Genome Institute"/>
            <person name="Martino E."/>
            <person name="Morin E."/>
            <person name="Grelet G."/>
            <person name="Kuo A."/>
            <person name="Kohler A."/>
            <person name="Daghino S."/>
            <person name="Barry K."/>
            <person name="Choi C."/>
            <person name="Cichocki N."/>
            <person name="Clum A."/>
            <person name="Copeland A."/>
            <person name="Hainaut M."/>
            <person name="Haridas S."/>
            <person name="Labutti K."/>
            <person name="Lindquist E."/>
            <person name="Lipzen A."/>
            <person name="Khouja H.-R."/>
            <person name="Murat C."/>
            <person name="Ohm R."/>
            <person name="Olson A."/>
            <person name="Spatafora J."/>
            <person name="Veneault-Fourrey C."/>
            <person name="Henrissat B."/>
            <person name="Grigoriev I."/>
            <person name="Martin F."/>
            <person name="Perotto S."/>
        </authorList>
    </citation>
    <scope>NUCLEOTIDE SEQUENCE [LARGE SCALE GENOMIC DNA]</scope>
    <source>
        <strain evidence="10 11">F</strain>
    </source>
</reference>
<feature type="compositionally biased region" description="Basic and acidic residues" evidence="6">
    <location>
        <begin position="392"/>
        <end position="413"/>
    </location>
</feature>
<dbReference type="PROSITE" id="PS51382">
    <property type="entry name" value="SPX"/>
    <property type="match status" value="1"/>
</dbReference>
<keyword evidence="3 7" id="KW-0812">Transmembrane</keyword>
<evidence type="ECO:0000313" key="10">
    <source>
        <dbReference type="EMBL" id="PMD29536.1"/>
    </source>
</evidence>
<feature type="region of interest" description="Disordered" evidence="6">
    <location>
        <begin position="331"/>
        <end position="352"/>
    </location>
</feature>
<dbReference type="STRING" id="1149755.A0A2J6QTE0"/>
<dbReference type="AlphaFoldDB" id="A0A2J6QTE0"/>
<feature type="transmembrane region" description="Helical" evidence="7">
    <location>
        <begin position="733"/>
        <end position="753"/>
    </location>
</feature>
<feature type="region of interest" description="Disordered" evidence="6">
    <location>
        <begin position="882"/>
        <end position="941"/>
    </location>
</feature>
<feature type="compositionally biased region" description="Low complexity" evidence="6">
    <location>
        <begin position="900"/>
        <end position="917"/>
    </location>
</feature>
<comment type="similarity">
    <text evidence="2">Belongs to the SYG1 (TC 2.A.94) family.</text>
</comment>
<name>A0A2J6QTE0_HYAVF</name>
<evidence type="ECO:0000259" key="8">
    <source>
        <dbReference type="PROSITE" id="PS51380"/>
    </source>
</evidence>
<proteinExistence type="inferred from homology"/>
<keyword evidence="11" id="KW-1185">Reference proteome</keyword>
<feature type="compositionally biased region" description="Acidic residues" evidence="6">
    <location>
        <begin position="992"/>
        <end position="1006"/>
    </location>
</feature>
<dbReference type="GO" id="GO:0005886">
    <property type="term" value="C:plasma membrane"/>
    <property type="evidence" value="ECO:0007669"/>
    <property type="project" value="TreeGrafter"/>
</dbReference>
<evidence type="ECO:0000256" key="1">
    <source>
        <dbReference type="ARBA" id="ARBA00004141"/>
    </source>
</evidence>
<evidence type="ECO:0000259" key="9">
    <source>
        <dbReference type="PROSITE" id="PS51382"/>
    </source>
</evidence>
<sequence length="1027" mass="117871">MKFAKELEQDLVPEWRIKYLDYKAGKKHVKAVARATNRINATPRSTGPQTPLHTDYRSYGATSTFPRRAKPSPRLRRLDERNVEQSESLRDSPAPLGADSRPDSDASEEDQLGPLQKSPAIPISGHKRSADPSDDMKYGSFVATPPTKPASSLFELPGPALTPGDSIRGQSGAVTPPRHILPAAAAAEPVRSATIAAPTNAYEVGRTMTPSFRRGTFANLRNRFPTNQESPFLRRVFSVGTPLTPSESRRIDVDMVAVDQVRQRQKEFFAWMDKELDKIETFYKMKEDEAGTRLAVLRDQLHEMRNRRIEEVAVAQHARAIRKEDEEDVFHFAPGHSNGQHKKDDTQRPNSRDHLKAWFDPIERVIDQAKAKLTAPQPGSNSKSLQDMQESPEMRAKSQAERNRRLDAGRDYVRKPHYNDEVPYRTAKRKLKLALQEFYRGMELLKSYALLNRTAFRKINKKYDKAINAHPPLRYMSEKVNKAWFVQSEVLDGHIHAVEDLYARYFERGNHKIATGKLRSSQGRPADQSASAFRNGLLIGTGAVFTIQGVIYGADLLHHPDPTIQMQTSYLLQIYGGYFLALYLFAWFCLDCSIWTRNKINYQFVFEFDPRSNLDWRELAEFPSFLILIFGLFIWLNFTRYGSPAMFIYYPVILIFVTAVLIFIPAPIFFHRSRRWFVYSHNIELFFCLYAHYWNDPPQCNSTHSRLLGFFSALPGIWRALQCVRRYRDTQNIFPHLVNCGKYFATILYYVTLSVYRIDRTWKHLAVFITFATINAIYTSIWDLLMDWSLLQPHASKRFLRDVRGYKGTRWYYLAMALDPILRFNWIFYAIFTHDLQHSTFVSFAVALSEVSRRGMWVLFRVENEHCSNVARFKASRDVPLPYNIPTESEEDFERRQQEQEQPAQATTTTAVSPAVSRLRSHTGATLEAQESAGSSLRRRPPQHARTFTMIIADAHTQDFEKKKKPGAGDSDNVNNVERDGDPDDDGRAGSSDEDDDEQDTQDVLDAEALLRERRGQSENGSSQRQG</sequence>
<feature type="region of interest" description="Disordered" evidence="6">
    <location>
        <begin position="959"/>
        <end position="1027"/>
    </location>
</feature>
<feature type="domain" description="SPX" evidence="9">
    <location>
        <begin position="1"/>
        <end position="477"/>
    </location>
</feature>
<feature type="region of interest" description="Disordered" evidence="6">
    <location>
        <begin position="34"/>
        <end position="139"/>
    </location>
</feature>
<feature type="transmembrane region" description="Helical" evidence="7">
    <location>
        <begin position="570"/>
        <end position="590"/>
    </location>
</feature>
<dbReference type="PROSITE" id="PS51380">
    <property type="entry name" value="EXS"/>
    <property type="match status" value="1"/>
</dbReference>
<dbReference type="CDD" id="cd14475">
    <property type="entry name" value="SPX_SYG1_like"/>
    <property type="match status" value="1"/>
</dbReference>
<feature type="compositionally biased region" description="Polar residues" evidence="6">
    <location>
        <begin position="1018"/>
        <end position="1027"/>
    </location>
</feature>
<dbReference type="OrthoDB" id="9970435at2759"/>
<protein>
    <submittedName>
        <fullName evidence="10">EXS-domain-containing protein</fullName>
    </submittedName>
</protein>
<dbReference type="EMBL" id="KZ613973">
    <property type="protein sequence ID" value="PMD29536.1"/>
    <property type="molecule type" value="Genomic_DNA"/>
</dbReference>
<keyword evidence="5 7" id="KW-0472">Membrane</keyword>
<feature type="transmembrane region" description="Helical" evidence="7">
    <location>
        <begin position="648"/>
        <end position="669"/>
    </location>
</feature>
<evidence type="ECO:0000256" key="5">
    <source>
        <dbReference type="ARBA" id="ARBA00023136"/>
    </source>
</evidence>
<evidence type="ECO:0000256" key="7">
    <source>
        <dbReference type="SAM" id="Phobius"/>
    </source>
</evidence>
<evidence type="ECO:0000256" key="3">
    <source>
        <dbReference type="ARBA" id="ARBA00022692"/>
    </source>
</evidence>
<feature type="compositionally biased region" description="Polar residues" evidence="6">
    <location>
        <begin position="377"/>
        <end position="389"/>
    </location>
</feature>
<keyword evidence="4 7" id="KW-1133">Transmembrane helix</keyword>
<gene>
    <name evidence="10" type="ORF">L207DRAFT_549803</name>
</gene>
<dbReference type="Pfam" id="PF03105">
    <property type="entry name" value="SPX"/>
    <property type="match status" value="1"/>
</dbReference>
<feature type="compositionally biased region" description="Basic and acidic residues" evidence="6">
    <location>
        <begin position="76"/>
        <end position="90"/>
    </location>
</feature>
<feature type="compositionally biased region" description="Basic and acidic residues" evidence="6">
    <location>
        <begin position="128"/>
        <end position="137"/>
    </location>
</feature>
<feature type="transmembrane region" description="Helical" evidence="7">
    <location>
        <begin position="811"/>
        <end position="832"/>
    </location>
</feature>
<evidence type="ECO:0000313" key="11">
    <source>
        <dbReference type="Proteomes" id="UP000235786"/>
    </source>
</evidence>
<feature type="transmembrane region" description="Helical" evidence="7">
    <location>
        <begin position="619"/>
        <end position="636"/>
    </location>
</feature>
<dbReference type="PANTHER" id="PTHR10783:SF103">
    <property type="entry name" value="SOLUTE CARRIER FAMILY 53 MEMBER 1"/>
    <property type="match status" value="1"/>
</dbReference>
<evidence type="ECO:0000256" key="2">
    <source>
        <dbReference type="ARBA" id="ARBA00009665"/>
    </source>
</evidence>
<evidence type="ECO:0000256" key="4">
    <source>
        <dbReference type="ARBA" id="ARBA00022989"/>
    </source>
</evidence>
<feature type="domain" description="EXS" evidence="8">
    <location>
        <begin position="699"/>
        <end position="893"/>
    </location>
</feature>
<dbReference type="GO" id="GO:0016036">
    <property type="term" value="P:cellular response to phosphate starvation"/>
    <property type="evidence" value="ECO:0007669"/>
    <property type="project" value="TreeGrafter"/>
</dbReference>
<feature type="compositionally biased region" description="Polar residues" evidence="6">
    <location>
        <begin position="37"/>
        <end position="52"/>
    </location>
</feature>
<dbReference type="GO" id="GO:0005794">
    <property type="term" value="C:Golgi apparatus"/>
    <property type="evidence" value="ECO:0007669"/>
    <property type="project" value="TreeGrafter"/>
</dbReference>
<organism evidence="10 11">
    <name type="scientific">Hyaloscypha variabilis (strain UAMH 11265 / GT02V1 / F)</name>
    <name type="common">Meliniomyces variabilis</name>
    <dbReference type="NCBI Taxonomy" id="1149755"/>
    <lineage>
        <taxon>Eukaryota</taxon>
        <taxon>Fungi</taxon>
        <taxon>Dikarya</taxon>
        <taxon>Ascomycota</taxon>
        <taxon>Pezizomycotina</taxon>
        <taxon>Leotiomycetes</taxon>
        <taxon>Helotiales</taxon>
        <taxon>Hyaloscyphaceae</taxon>
        <taxon>Hyaloscypha</taxon>
        <taxon>Hyaloscypha variabilis</taxon>
    </lineage>
</organism>
<dbReference type="GO" id="GO:0000822">
    <property type="term" value="F:inositol hexakisphosphate binding"/>
    <property type="evidence" value="ECO:0007669"/>
    <property type="project" value="TreeGrafter"/>
</dbReference>